<accession>A0ABY3TGC2</accession>
<keyword evidence="8" id="KW-1185">Reference proteome</keyword>
<dbReference type="PROSITE" id="PS00606">
    <property type="entry name" value="KS3_1"/>
    <property type="match status" value="1"/>
</dbReference>
<evidence type="ECO:0000259" key="6">
    <source>
        <dbReference type="PROSITE" id="PS52004"/>
    </source>
</evidence>
<dbReference type="Pfam" id="PF00109">
    <property type="entry name" value="ketoacyl-synt"/>
    <property type="match status" value="1"/>
</dbReference>
<dbReference type="EMBL" id="CP092362">
    <property type="protein sequence ID" value="ULN40411.1"/>
    <property type="molecule type" value="Genomic_DNA"/>
</dbReference>
<sequence>MSGFDPVAIVGRSCVLPGAASPEELFDASLAGRCLLRATPPDQWRGVEPITLLASNKQGLRVSSATGGYVKTSFDLTQFAARIPDFDHLDPIVAWLAQCAQQALGGPLAAPGTGLIVGNLSYPSTMGTAFVESVWTGEGNDDPRNRFSSGLPVHLVAGAMEMNGPVYALDAACASSLYAIKLACDALHDGEADVMLAGGVNGSDDLFLHLGFTSLQALSPSGRSRPFHAEADGLVPAHGAALVALKRLADAERAGDQILGVILGVGLSNDGRQSGFHRSRGGWPDPRHDVGAGAGRADAGRHRLRRLPCHRHPLG</sequence>
<dbReference type="RefSeq" id="WP_240177205.1">
    <property type="nucleotide sequence ID" value="NZ_CP092362.2"/>
</dbReference>
<feature type="domain" description="Ketosynthase family 3 (KS3)" evidence="6">
    <location>
        <begin position="4"/>
        <end position="315"/>
    </location>
</feature>
<gene>
    <name evidence="7" type="ORF">MI149_22520</name>
</gene>
<dbReference type="InterPro" id="IPR016039">
    <property type="entry name" value="Thiolase-like"/>
</dbReference>
<dbReference type="PANTHER" id="PTHR43775:SF37">
    <property type="entry name" value="SI:DKEY-61P9.11"/>
    <property type="match status" value="1"/>
</dbReference>
<keyword evidence="3" id="KW-0808">Transferase</keyword>
<evidence type="ECO:0000256" key="3">
    <source>
        <dbReference type="ARBA" id="ARBA00022679"/>
    </source>
</evidence>
<dbReference type="Proteomes" id="UP001055337">
    <property type="component" value="Chromosome"/>
</dbReference>
<feature type="compositionally biased region" description="Basic residues" evidence="5">
    <location>
        <begin position="302"/>
        <end position="315"/>
    </location>
</feature>
<proteinExistence type="predicted"/>
<reference evidence="7" key="1">
    <citation type="submission" date="2022-08" db="EMBL/GenBank/DDBJ databases">
        <title>Whole genome sequencing of non-tuberculosis mycobacteria type-strains.</title>
        <authorList>
            <person name="Igarashi Y."/>
            <person name="Osugi A."/>
            <person name="Mitarai S."/>
        </authorList>
    </citation>
    <scope>NUCLEOTIDE SEQUENCE</scope>
    <source>
        <strain evidence="7">JCM 16369</strain>
    </source>
</reference>
<dbReference type="InterPro" id="IPR018201">
    <property type="entry name" value="Ketoacyl_synth_AS"/>
</dbReference>
<evidence type="ECO:0000313" key="8">
    <source>
        <dbReference type="Proteomes" id="UP001055337"/>
    </source>
</evidence>
<protein>
    <submittedName>
        <fullName evidence="7">Polyketide synthase</fullName>
    </submittedName>
</protein>
<organism evidence="7 8">
    <name type="scientific">Mycolicibacterium crocinum</name>
    <dbReference type="NCBI Taxonomy" id="388459"/>
    <lineage>
        <taxon>Bacteria</taxon>
        <taxon>Bacillati</taxon>
        <taxon>Actinomycetota</taxon>
        <taxon>Actinomycetes</taxon>
        <taxon>Mycobacteriales</taxon>
        <taxon>Mycobacteriaceae</taxon>
        <taxon>Mycolicibacterium</taxon>
    </lineage>
</organism>
<name>A0ABY3TGC2_9MYCO</name>
<dbReference type="SUPFAM" id="SSF53901">
    <property type="entry name" value="Thiolase-like"/>
    <property type="match status" value="1"/>
</dbReference>
<dbReference type="PROSITE" id="PS52004">
    <property type="entry name" value="KS3_2"/>
    <property type="match status" value="1"/>
</dbReference>
<feature type="region of interest" description="Disordered" evidence="5">
    <location>
        <begin position="273"/>
        <end position="315"/>
    </location>
</feature>
<dbReference type="InterPro" id="IPR050091">
    <property type="entry name" value="PKS_NRPS_Biosynth_Enz"/>
</dbReference>
<evidence type="ECO:0000256" key="5">
    <source>
        <dbReference type="SAM" id="MobiDB-lite"/>
    </source>
</evidence>
<keyword evidence="4" id="KW-0511">Multifunctional enzyme</keyword>
<dbReference type="SMART" id="SM00825">
    <property type="entry name" value="PKS_KS"/>
    <property type="match status" value="1"/>
</dbReference>
<evidence type="ECO:0000256" key="1">
    <source>
        <dbReference type="ARBA" id="ARBA00022450"/>
    </source>
</evidence>
<dbReference type="InterPro" id="IPR014030">
    <property type="entry name" value="Ketoacyl_synth_N"/>
</dbReference>
<dbReference type="PANTHER" id="PTHR43775">
    <property type="entry name" value="FATTY ACID SYNTHASE"/>
    <property type="match status" value="1"/>
</dbReference>
<dbReference type="Gene3D" id="3.40.47.10">
    <property type="match status" value="1"/>
</dbReference>
<keyword evidence="1" id="KW-0596">Phosphopantetheine</keyword>
<evidence type="ECO:0000256" key="4">
    <source>
        <dbReference type="ARBA" id="ARBA00023268"/>
    </source>
</evidence>
<dbReference type="CDD" id="cd00833">
    <property type="entry name" value="PKS"/>
    <property type="match status" value="1"/>
</dbReference>
<evidence type="ECO:0000313" key="7">
    <source>
        <dbReference type="EMBL" id="ULN40411.1"/>
    </source>
</evidence>
<dbReference type="InterPro" id="IPR020841">
    <property type="entry name" value="PKS_Beta-ketoAc_synthase_dom"/>
</dbReference>
<evidence type="ECO:0000256" key="2">
    <source>
        <dbReference type="ARBA" id="ARBA00022553"/>
    </source>
</evidence>
<keyword evidence="2" id="KW-0597">Phosphoprotein</keyword>